<evidence type="ECO:0000256" key="3">
    <source>
        <dbReference type="ARBA" id="ARBA00022448"/>
    </source>
</evidence>
<keyword evidence="7 8" id="KW-0472">Membrane</keyword>
<feature type="transmembrane region" description="Helical" evidence="8">
    <location>
        <begin position="297"/>
        <end position="313"/>
    </location>
</feature>
<dbReference type="PROSITE" id="PS50850">
    <property type="entry name" value="MFS"/>
    <property type="match status" value="1"/>
</dbReference>
<dbReference type="InterPro" id="IPR020846">
    <property type="entry name" value="MFS_dom"/>
</dbReference>
<feature type="transmembrane region" description="Helical" evidence="8">
    <location>
        <begin position="353"/>
        <end position="380"/>
    </location>
</feature>
<gene>
    <name evidence="10" type="ORF">OSH09_16995</name>
</gene>
<sequence>MGRFFLVSDRAVLPSSLPPYPLMVLILGLLACVAPATIDAYLPAFSALEREFQVPPESVQQTLGVYMSAYAAMLLLHGTLSDAWGRKPVILASLLVYITGSVMAALAPSMDWLLVARVLQGLSAGAGLVIGQAMVRDCYQGEQAQRTLSYIVVVFNVSPALAPIVGGQLIAHVGWRSVFWMLAVLAAAACYLCMRCLPETLPSSKRQPLVWRQLRSDIAQLLGDVSFMGMSLALSLLVGAQAFLIGAAPDFISRTLNLPETAFAVLFVPLVIGAMLGALASAHLVLHWGDIKIIRRAYGLMLSSCAAYTWYLASAAHPALPWAVLLPAFFTAGLAMLMPVVTMRILAQVPSRAGLAASLLGFCQMTTFSVVSGWLVPWVYGQPLRMSAAMLTCVVLSAISWFWLQQGADRRPA</sequence>
<dbReference type="EMBL" id="JAPKNA010000006">
    <property type="protein sequence ID" value="MCX5465880.1"/>
    <property type="molecule type" value="Genomic_DNA"/>
</dbReference>
<feature type="transmembrane region" description="Helical" evidence="8">
    <location>
        <begin position="319"/>
        <end position="341"/>
    </location>
</feature>
<dbReference type="InterPro" id="IPR011701">
    <property type="entry name" value="MFS"/>
</dbReference>
<evidence type="ECO:0000256" key="2">
    <source>
        <dbReference type="ARBA" id="ARBA00006236"/>
    </source>
</evidence>
<dbReference type="InterPro" id="IPR004812">
    <property type="entry name" value="Efflux_drug-R_Bcr/CmlA"/>
</dbReference>
<keyword evidence="3 8" id="KW-0813">Transport</keyword>
<name>A0ABT3VUH6_9BURK</name>
<dbReference type="NCBIfam" id="TIGR00710">
    <property type="entry name" value="efflux_Bcr_CflA"/>
    <property type="match status" value="1"/>
</dbReference>
<comment type="similarity">
    <text evidence="2 8">Belongs to the major facilitator superfamily. Bcr/CmlA family.</text>
</comment>
<evidence type="ECO:0000256" key="5">
    <source>
        <dbReference type="ARBA" id="ARBA00022692"/>
    </source>
</evidence>
<keyword evidence="4" id="KW-1003">Cell membrane</keyword>
<feature type="transmembrane region" description="Helical" evidence="8">
    <location>
        <begin position="263"/>
        <end position="285"/>
    </location>
</feature>
<evidence type="ECO:0000313" key="10">
    <source>
        <dbReference type="EMBL" id="MCX5465880.1"/>
    </source>
</evidence>
<dbReference type="InterPro" id="IPR036259">
    <property type="entry name" value="MFS_trans_sf"/>
</dbReference>
<feature type="transmembrane region" description="Helical" evidence="8">
    <location>
        <begin position="20"/>
        <end position="38"/>
    </location>
</feature>
<feature type="domain" description="Major facilitator superfamily (MFS) profile" evidence="9">
    <location>
        <begin position="1"/>
        <end position="409"/>
    </location>
</feature>
<feature type="transmembrane region" description="Helical" evidence="8">
    <location>
        <begin position="386"/>
        <end position="404"/>
    </location>
</feature>
<dbReference type="Pfam" id="PF07690">
    <property type="entry name" value="MFS_1"/>
    <property type="match status" value="1"/>
</dbReference>
<dbReference type="PANTHER" id="PTHR23502:SF132">
    <property type="entry name" value="POLYAMINE TRANSPORTER 2-RELATED"/>
    <property type="match status" value="1"/>
</dbReference>
<evidence type="ECO:0000259" key="9">
    <source>
        <dbReference type="PROSITE" id="PS50850"/>
    </source>
</evidence>
<dbReference type="RefSeq" id="WP_266121642.1">
    <property type="nucleotide sequence ID" value="NZ_JAPKNA010000006.1"/>
</dbReference>
<accession>A0ABT3VUH6</accession>
<evidence type="ECO:0000256" key="6">
    <source>
        <dbReference type="ARBA" id="ARBA00022989"/>
    </source>
</evidence>
<evidence type="ECO:0000313" key="11">
    <source>
        <dbReference type="Proteomes" id="UP001209916"/>
    </source>
</evidence>
<evidence type="ECO:0000256" key="1">
    <source>
        <dbReference type="ARBA" id="ARBA00004651"/>
    </source>
</evidence>
<keyword evidence="11" id="KW-1185">Reference proteome</keyword>
<feature type="transmembrane region" description="Helical" evidence="8">
    <location>
        <begin position="177"/>
        <end position="197"/>
    </location>
</feature>
<proteinExistence type="inferred from homology"/>
<feature type="transmembrane region" description="Helical" evidence="8">
    <location>
        <begin position="112"/>
        <end position="135"/>
    </location>
</feature>
<feature type="transmembrane region" description="Helical" evidence="8">
    <location>
        <begin position="88"/>
        <end position="106"/>
    </location>
</feature>
<protein>
    <recommendedName>
        <fullName evidence="8">Bcr/CflA family efflux transporter</fullName>
    </recommendedName>
</protein>
<dbReference type="Gene3D" id="1.20.1720.10">
    <property type="entry name" value="Multidrug resistance protein D"/>
    <property type="match status" value="1"/>
</dbReference>
<reference evidence="10 11" key="1">
    <citation type="submission" date="2022-11" db="EMBL/GenBank/DDBJ databases">
        <title>Biodiversity and phylogenetic relationships of bacteria.</title>
        <authorList>
            <person name="Machado R.A.R."/>
            <person name="Bhat A."/>
            <person name="Loulou A."/>
            <person name="Kallel S."/>
        </authorList>
    </citation>
    <scope>NUCLEOTIDE SEQUENCE [LARGE SCALE GENOMIC DNA]</scope>
    <source>
        <strain evidence="10 11">DSM 13975</strain>
    </source>
</reference>
<keyword evidence="5 8" id="KW-0812">Transmembrane</keyword>
<keyword evidence="8" id="KW-0997">Cell inner membrane</keyword>
<dbReference type="SUPFAM" id="SSF103473">
    <property type="entry name" value="MFS general substrate transporter"/>
    <property type="match status" value="1"/>
</dbReference>
<evidence type="ECO:0000256" key="8">
    <source>
        <dbReference type="RuleBase" id="RU365088"/>
    </source>
</evidence>
<feature type="transmembrane region" description="Helical" evidence="8">
    <location>
        <begin position="58"/>
        <end position="76"/>
    </location>
</feature>
<organism evidence="10 11">
    <name type="scientific">Alcaligenes parafaecalis</name>
    <dbReference type="NCBI Taxonomy" id="171260"/>
    <lineage>
        <taxon>Bacteria</taxon>
        <taxon>Pseudomonadati</taxon>
        <taxon>Pseudomonadota</taxon>
        <taxon>Betaproteobacteria</taxon>
        <taxon>Burkholderiales</taxon>
        <taxon>Alcaligenaceae</taxon>
        <taxon>Alcaligenes</taxon>
    </lineage>
</organism>
<dbReference type="PROSITE" id="PS51257">
    <property type="entry name" value="PROKAR_LIPOPROTEIN"/>
    <property type="match status" value="1"/>
</dbReference>
<dbReference type="Proteomes" id="UP001209916">
    <property type="component" value="Unassembled WGS sequence"/>
</dbReference>
<comment type="caution">
    <text evidence="10">The sequence shown here is derived from an EMBL/GenBank/DDBJ whole genome shotgun (WGS) entry which is preliminary data.</text>
</comment>
<feature type="transmembrane region" description="Helical" evidence="8">
    <location>
        <begin position="218"/>
        <end position="243"/>
    </location>
</feature>
<comment type="subcellular location">
    <subcellularLocation>
        <location evidence="8">Cell inner membrane</location>
        <topology evidence="8">Multi-pass membrane protein</topology>
    </subcellularLocation>
    <subcellularLocation>
        <location evidence="1">Cell membrane</location>
        <topology evidence="1">Multi-pass membrane protein</topology>
    </subcellularLocation>
</comment>
<keyword evidence="6 8" id="KW-1133">Transmembrane helix</keyword>
<evidence type="ECO:0000256" key="7">
    <source>
        <dbReference type="ARBA" id="ARBA00023136"/>
    </source>
</evidence>
<dbReference type="CDD" id="cd17320">
    <property type="entry name" value="MFS_MdfA_MDR_like"/>
    <property type="match status" value="1"/>
</dbReference>
<evidence type="ECO:0000256" key="4">
    <source>
        <dbReference type="ARBA" id="ARBA00022475"/>
    </source>
</evidence>
<feature type="transmembrane region" description="Helical" evidence="8">
    <location>
        <begin position="147"/>
        <end position="171"/>
    </location>
</feature>
<dbReference type="PANTHER" id="PTHR23502">
    <property type="entry name" value="MAJOR FACILITATOR SUPERFAMILY"/>
    <property type="match status" value="1"/>
</dbReference>